<evidence type="ECO:0000313" key="2">
    <source>
        <dbReference type="EMBL" id="CAF4832932.1"/>
    </source>
</evidence>
<keyword evidence="3" id="KW-1185">Reference proteome</keyword>
<dbReference type="Proteomes" id="UP000663880">
    <property type="component" value="Unassembled WGS sequence"/>
</dbReference>
<dbReference type="OrthoDB" id="414730at2759"/>
<dbReference type="InterPro" id="IPR043502">
    <property type="entry name" value="DNA/RNA_pol_sf"/>
</dbReference>
<dbReference type="Pfam" id="PF00078">
    <property type="entry name" value="RVT_1"/>
    <property type="match status" value="1"/>
</dbReference>
<protein>
    <recommendedName>
        <fullName evidence="1">Reverse transcriptase domain-containing protein</fullName>
    </recommendedName>
</protein>
<dbReference type="GO" id="GO:0071897">
    <property type="term" value="P:DNA biosynthetic process"/>
    <property type="evidence" value="ECO:0007669"/>
    <property type="project" value="UniProtKB-ARBA"/>
</dbReference>
<dbReference type="EMBL" id="CAJOBZ010000011">
    <property type="protein sequence ID" value="CAF4832932.1"/>
    <property type="molecule type" value="Genomic_DNA"/>
</dbReference>
<evidence type="ECO:0000313" key="3">
    <source>
        <dbReference type="Proteomes" id="UP000663880"/>
    </source>
</evidence>
<organism evidence="2 3">
    <name type="scientific">Pieris macdunnoughi</name>
    <dbReference type="NCBI Taxonomy" id="345717"/>
    <lineage>
        <taxon>Eukaryota</taxon>
        <taxon>Metazoa</taxon>
        <taxon>Ecdysozoa</taxon>
        <taxon>Arthropoda</taxon>
        <taxon>Hexapoda</taxon>
        <taxon>Insecta</taxon>
        <taxon>Pterygota</taxon>
        <taxon>Neoptera</taxon>
        <taxon>Endopterygota</taxon>
        <taxon>Lepidoptera</taxon>
        <taxon>Glossata</taxon>
        <taxon>Ditrysia</taxon>
        <taxon>Papilionoidea</taxon>
        <taxon>Pieridae</taxon>
        <taxon>Pierinae</taxon>
        <taxon>Pieris</taxon>
    </lineage>
</organism>
<dbReference type="AlphaFoldDB" id="A0A821R6X6"/>
<dbReference type="PROSITE" id="PS50878">
    <property type="entry name" value="RT_POL"/>
    <property type="match status" value="1"/>
</dbReference>
<proteinExistence type="predicted"/>
<reference evidence="2" key="1">
    <citation type="submission" date="2021-02" db="EMBL/GenBank/DDBJ databases">
        <authorList>
            <person name="Steward A R."/>
        </authorList>
    </citation>
    <scope>NUCLEOTIDE SEQUENCE</scope>
</reference>
<feature type="domain" description="Reverse transcriptase" evidence="1">
    <location>
        <begin position="1"/>
        <end position="139"/>
    </location>
</feature>
<accession>A0A821R6X6</accession>
<dbReference type="PANTHER" id="PTHR33332">
    <property type="entry name" value="REVERSE TRANSCRIPTASE DOMAIN-CONTAINING PROTEIN"/>
    <property type="match status" value="1"/>
</dbReference>
<dbReference type="InterPro" id="IPR000477">
    <property type="entry name" value="RT_dom"/>
</dbReference>
<sequence>MESYLSDRIQKVNVNGAISQGSSVTMGVPQGSILGPFLFLVYINYLPFIVKELHEIVLFADDTSLLFKVKRRNPSLDNVNSAISSVVHWFNTNNLNLNEKKTKCVKFVTTNVNSSHSQIIIKDEEIDFVDNAVFLGITLDSKLQWDRHIEGLSNRLSSAAFAVKKIRDLTDENTAKLVYFSYFHSIMSYGVILWGNAADIKSIFVVQKRAIRAICGLSPRESVRRKFKELHILTLASRYIYENIL</sequence>
<evidence type="ECO:0000259" key="1">
    <source>
        <dbReference type="PROSITE" id="PS50878"/>
    </source>
</evidence>
<name>A0A821R6X6_9NEOP</name>
<gene>
    <name evidence="2" type="ORF">PMACD_LOCUS5476</name>
</gene>
<dbReference type="SUPFAM" id="SSF56672">
    <property type="entry name" value="DNA/RNA polymerases"/>
    <property type="match status" value="1"/>
</dbReference>
<comment type="caution">
    <text evidence="2">The sequence shown here is derived from an EMBL/GenBank/DDBJ whole genome shotgun (WGS) entry which is preliminary data.</text>
</comment>